<organism evidence="4 5">
    <name type="scientific">Actinomadura craniellae</name>
    <dbReference type="NCBI Taxonomy" id="2231787"/>
    <lineage>
        <taxon>Bacteria</taxon>
        <taxon>Bacillati</taxon>
        <taxon>Actinomycetota</taxon>
        <taxon>Actinomycetes</taxon>
        <taxon>Streptosporangiales</taxon>
        <taxon>Thermomonosporaceae</taxon>
        <taxon>Actinomadura</taxon>
    </lineage>
</organism>
<keyword evidence="5" id="KW-1185">Reference proteome</keyword>
<name>A0A365H9P6_9ACTN</name>
<evidence type="ECO:0000256" key="2">
    <source>
        <dbReference type="ARBA" id="ARBA00023002"/>
    </source>
</evidence>
<dbReference type="InterPro" id="IPR020904">
    <property type="entry name" value="Sc_DH/Rdtase_CS"/>
</dbReference>
<evidence type="ECO:0000256" key="1">
    <source>
        <dbReference type="ARBA" id="ARBA00006484"/>
    </source>
</evidence>
<dbReference type="FunFam" id="3.40.50.720:FF:000084">
    <property type="entry name" value="Short-chain dehydrogenase reductase"/>
    <property type="match status" value="1"/>
</dbReference>
<accession>A0A365H9P6</accession>
<dbReference type="PANTHER" id="PTHR43639:SF1">
    <property type="entry name" value="SHORT-CHAIN DEHYDROGENASE_REDUCTASE FAMILY PROTEIN"/>
    <property type="match status" value="1"/>
</dbReference>
<dbReference type="PRINTS" id="PR00081">
    <property type="entry name" value="GDHRDH"/>
</dbReference>
<gene>
    <name evidence="4" type="ORF">DPM19_08075</name>
</gene>
<dbReference type="SUPFAM" id="SSF51735">
    <property type="entry name" value="NAD(P)-binding Rossmann-fold domains"/>
    <property type="match status" value="1"/>
</dbReference>
<sequence length="255" mass="26094">MGGLAGKTALVTGASRGIGRAIAERLAADGALVAVHFARNEAAAEETIAKIAAAGGRAFPVRAELGTAGDVAALFAGLERGLREQDASGGLDILVNNAGIGSNGPIEQVTAEDYDRVFAVNTRALFFVTQRALTLLRDGGRIINVTSGVTRIAFPEEIAYSMTKGAIDTFTLALAKHLGPRRITVNNVAPGIVDTDMNADWLRGDPDGTAYAASAAALGRVGRPADIADVVAFAASPDGRWVTGATLDATGGSHL</sequence>
<evidence type="ECO:0000259" key="3">
    <source>
        <dbReference type="SMART" id="SM00822"/>
    </source>
</evidence>
<dbReference type="PRINTS" id="PR00080">
    <property type="entry name" value="SDRFAMILY"/>
</dbReference>
<proteinExistence type="inferred from homology"/>
<dbReference type="AlphaFoldDB" id="A0A365H9P6"/>
<dbReference type="Proteomes" id="UP000251891">
    <property type="component" value="Unassembled WGS sequence"/>
</dbReference>
<feature type="domain" description="Ketoreductase" evidence="3">
    <location>
        <begin position="7"/>
        <end position="230"/>
    </location>
</feature>
<dbReference type="OrthoDB" id="3571370at2"/>
<dbReference type="EMBL" id="QLYX01000003">
    <property type="protein sequence ID" value="RAY15728.1"/>
    <property type="molecule type" value="Genomic_DNA"/>
</dbReference>
<keyword evidence="2" id="KW-0560">Oxidoreductase</keyword>
<comment type="caution">
    <text evidence="4">The sequence shown here is derived from an EMBL/GenBank/DDBJ whole genome shotgun (WGS) entry which is preliminary data.</text>
</comment>
<dbReference type="InterPro" id="IPR002347">
    <property type="entry name" value="SDR_fam"/>
</dbReference>
<evidence type="ECO:0000313" key="5">
    <source>
        <dbReference type="Proteomes" id="UP000251891"/>
    </source>
</evidence>
<comment type="similarity">
    <text evidence="1">Belongs to the short-chain dehydrogenases/reductases (SDR) family.</text>
</comment>
<evidence type="ECO:0000313" key="4">
    <source>
        <dbReference type="EMBL" id="RAY15728.1"/>
    </source>
</evidence>
<protein>
    <submittedName>
        <fullName evidence="4">Short-chain dehydrogenase</fullName>
    </submittedName>
</protein>
<dbReference type="InterPro" id="IPR057326">
    <property type="entry name" value="KR_dom"/>
</dbReference>
<dbReference type="Pfam" id="PF13561">
    <property type="entry name" value="adh_short_C2"/>
    <property type="match status" value="1"/>
</dbReference>
<dbReference type="PROSITE" id="PS00061">
    <property type="entry name" value="ADH_SHORT"/>
    <property type="match status" value="1"/>
</dbReference>
<dbReference type="GO" id="GO:0016491">
    <property type="term" value="F:oxidoreductase activity"/>
    <property type="evidence" value="ECO:0007669"/>
    <property type="project" value="UniProtKB-KW"/>
</dbReference>
<dbReference type="InterPro" id="IPR036291">
    <property type="entry name" value="NAD(P)-bd_dom_sf"/>
</dbReference>
<reference evidence="4 5" key="1">
    <citation type="submission" date="2018-06" db="EMBL/GenBank/DDBJ databases">
        <title>Actinomadura craniellae sp. nov. isolated from marine sponge Craniella sp.</title>
        <authorList>
            <person name="Li L."/>
            <person name="Xu Q.H."/>
            <person name="Lin H.W."/>
            <person name="Lu Y.H."/>
        </authorList>
    </citation>
    <scope>NUCLEOTIDE SEQUENCE [LARGE SCALE GENOMIC DNA]</scope>
    <source>
        <strain evidence="4 5">LHW63021</strain>
    </source>
</reference>
<dbReference type="SMART" id="SM00822">
    <property type="entry name" value="PKS_KR"/>
    <property type="match status" value="1"/>
</dbReference>
<dbReference type="PANTHER" id="PTHR43639">
    <property type="entry name" value="OXIDOREDUCTASE, SHORT-CHAIN DEHYDROGENASE/REDUCTASE FAMILY (AFU_ORTHOLOGUE AFUA_5G02870)"/>
    <property type="match status" value="1"/>
</dbReference>
<dbReference type="RefSeq" id="WP_111864279.1">
    <property type="nucleotide sequence ID" value="NZ_QLYX01000003.1"/>
</dbReference>
<dbReference type="Gene3D" id="3.40.50.720">
    <property type="entry name" value="NAD(P)-binding Rossmann-like Domain"/>
    <property type="match status" value="1"/>
</dbReference>